<keyword evidence="2" id="KW-1185">Reference proteome</keyword>
<dbReference type="EMBL" id="GG662821">
    <property type="protein sequence ID" value="EDK31967.1"/>
    <property type="molecule type" value="Genomic_DNA"/>
</dbReference>
<evidence type="ECO:0000313" key="2">
    <source>
        <dbReference type="Proteomes" id="UP000009168"/>
    </source>
</evidence>
<accession>A4VEL3</accession>
<reference evidence="2" key="1">
    <citation type="journal article" date="2006" name="PLoS Biol.">
        <title>Macronuclear genome sequence of the ciliate Tetrahymena thermophila, a model eukaryote.</title>
        <authorList>
            <person name="Eisen J.A."/>
            <person name="Coyne R.S."/>
            <person name="Wu M."/>
            <person name="Wu D."/>
            <person name="Thiagarajan M."/>
            <person name="Wortman J.R."/>
            <person name="Badger J.H."/>
            <person name="Ren Q."/>
            <person name="Amedeo P."/>
            <person name="Jones K.M."/>
            <person name="Tallon L.J."/>
            <person name="Delcher A.L."/>
            <person name="Salzberg S.L."/>
            <person name="Silva J.C."/>
            <person name="Haas B.J."/>
            <person name="Majoros W.H."/>
            <person name="Farzad M."/>
            <person name="Carlton J.M."/>
            <person name="Smith R.K. Jr."/>
            <person name="Garg J."/>
            <person name="Pearlman R.E."/>
            <person name="Karrer K.M."/>
            <person name="Sun L."/>
            <person name="Manning G."/>
            <person name="Elde N.C."/>
            <person name="Turkewitz A.P."/>
            <person name="Asai D.J."/>
            <person name="Wilkes D.E."/>
            <person name="Wang Y."/>
            <person name="Cai H."/>
            <person name="Collins K."/>
            <person name="Stewart B.A."/>
            <person name="Lee S.R."/>
            <person name="Wilamowska K."/>
            <person name="Weinberg Z."/>
            <person name="Ruzzo W.L."/>
            <person name="Wloga D."/>
            <person name="Gaertig J."/>
            <person name="Frankel J."/>
            <person name="Tsao C.-C."/>
            <person name="Gorovsky M.A."/>
            <person name="Keeling P.J."/>
            <person name="Waller R.F."/>
            <person name="Patron N.J."/>
            <person name="Cherry J.M."/>
            <person name="Stover N.A."/>
            <person name="Krieger C.J."/>
            <person name="del Toro C."/>
            <person name="Ryder H.F."/>
            <person name="Williamson S.C."/>
            <person name="Barbeau R.A."/>
            <person name="Hamilton E.P."/>
            <person name="Orias E."/>
        </authorList>
    </citation>
    <scope>NUCLEOTIDE SEQUENCE [LARGE SCALE GENOMIC DNA]</scope>
    <source>
        <strain evidence="2">SB210</strain>
    </source>
</reference>
<dbReference type="RefSeq" id="XP_001470732.1">
    <property type="nucleotide sequence ID" value="XM_001470682.2"/>
</dbReference>
<dbReference type="GeneID" id="7845115"/>
<organism evidence="1 2">
    <name type="scientific">Tetrahymena thermophila (strain SB210)</name>
    <dbReference type="NCBI Taxonomy" id="312017"/>
    <lineage>
        <taxon>Eukaryota</taxon>
        <taxon>Sar</taxon>
        <taxon>Alveolata</taxon>
        <taxon>Ciliophora</taxon>
        <taxon>Intramacronucleata</taxon>
        <taxon>Oligohymenophorea</taxon>
        <taxon>Hymenostomatida</taxon>
        <taxon>Tetrahymenina</taxon>
        <taxon>Tetrahymenidae</taxon>
        <taxon>Tetrahymena</taxon>
    </lineage>
</organism>
<gene>
    <name evidence="1" type="ORF">TTHERM_00372688</name>
</gene>
<proteinExistence type="predicted"/>
<dbReference type="InParanoid" id="A4VEL3"/>
<dbReference type="Proteomes" id="UP000009168">
    <property type="component" value="Unassembled WGS sequence"/>
</dbReference>
<sequence length="435" mass="52225">MHISKRDQSSFTNPEFFYLKGVFGKKFYFLSETVLYEYPSEVYFNAHQDQPSNIYNLIEYTFQPDQKGLSVQPKDPKKSVRGTLMETLEMQNAIDWMNCINHNVRRRDNYYIDIIRQNKKIIFNNYQNLEYNMENIMEQDLKTNQSANQTIQFDQKIKQFKKIDQAWMSKVVDKFIKGMESSNHFKKHSENIQLMKKLLQMQNKNYLVEKDQQLIKELDSIIDLFNIQMMDQFYKKEHIRSLIKSKTYYSNYTFMLYEFISQIQKLIIYEMENNNMKYTRDLLCSQEKLIRNSINDLESVVKTLLDEYNSSYSVALTEDIKHALIKVFKFFQNEIDCFLTYINYFIQEIFKSAYQLNQVNYLLQSLNYQQQIQYIGLGQITIEILELSKNQDKFESEEKSKSVLKKLCNNLLSYQLQIQEKLHNLISNIMPSILE</sequence>
<evidence type="ECO:0000313" key="1">
    <source>
        <dbReference type="EMBL" id="EDK31967.1"/>
    </source>
</evidence>
<dbReference type="AlphaFoldDB" id="A4VEL3"/>
<protein>
    <submittedName>
        <fullName evidence="1">Uncharacterized protein</fullName>
    </submittedName>
</protein>
<name>A4VEL3_TETTS</name>
<dbReference type="HOGENOM" id="CLU_630912_0_0_1"/>
<dbReference type="KEGG" id="tet:TTHERM_00372688"/>